<keyword evidence="3" id="KW-1185">Reference proteome</keyword>
<reference evidence="2 3" key="1">
    <citation type="submission" date="2024-10" db="EMBL/GenBank/DDBJ databases">
        <title>Updated reference genomes for cyclostephanoid diatoms.</title>
        <authorList>
            <person name="Roberts W.R."/>
            <person name="Alverson A.J."/>
        </authorList>
    </citation>
    <scope>NUCLEOTIDE SEQUENCE [LARGE SCALE GENOMIC DNA]</scope>
    <source>
        <strain evidence="2 3">AJA276-08</strain>
    </source>
</reference>
<dbReference type="EMBL" id="JALLAZ020000477">
    <property type="protein sequence ID" value="KAL3794329.1"/>
    <property type="molecule type" value="Genomic_DNA"/>
</dbReference>
<evidence type="ECO:0000256" key="1">
    <source>
        <dbReference type="SAM" id="SignalP"/>
    </source>
</evidence>
<dbReference type="InterPro" id="IPR029063">
    <property type="entry name" value="SAM-dependent_MTases_sf"/>
</dbReference>
<evidence type="ECO:0000313" key="3">
    <source>
        <dbReference type="Proteomes" id="UP001530315"/>
    </source>
</evidence>
<accession>A0ABD3Q333</accession>
<dbReference type="Proteomes" id="UP001530315">
    <property type="component" value="Unassembled WGS sequence"/>
</dbReference>
<comment type="caution">
    <text evidence="2">The sequence shown here is derived from an EMBL/GenBank/DDBJ whole genome shotgun (WGS) entry which is preliminary data.</text>
</comment>
<proteinExistence type="predicted"/>
<name>A0ABD3Q333_9STRA</name>
<protein>
    <submittedName>
        <fullName evidence="2">Uncharacterized protein</fullName>
    </submittedName>
</protein>
<sequence>MMAKSRPFLFAASLAIASFAPTNHAFSPPSVALASPAPSSTLSLSSSEASDDGGPYHKVLNKSSPFLGGGGIRGDRYGASNNSTILTPAEAAASAGVEPAIEATKETWQRAWRFHRFMMTKVLHRFDGCRPTDSKLSLACLWWKALAGNDISSPVYDYQLSYDLLPPVTRWIVSRRLCQWYPRLHHANVEIRTAYLDKSVISIMNTVGGRNDDATTITTNDDHATKNRPQKKSKIRLIVMGGGYDTRSMKLLERYHFMKNEEKNRNSLTPQRYNNLLHRKMHQQYHRQRRPWLKHMTTGTRGYPKLIPVDFNNVDETRRVLEGILLIPSAPNGNNAKDDYRDDVVGDTTNIILFEGVMIYLDEGIPHALLRLCSDVLSENSNPSMGDGATSLSSSSGYLCFADRLENIPGGDFDAAQVELESTGWELLDWLPKPGLARHMGVARLRT</sequence>
<organism evidence="2 3">
    <name type="scientific">Stephanodiscus triporus</name>
    <dbReference type="NCBI Taxonomy" id="2934178"/>
    <lineage>
        <taxon>Eukaryota</taxon>
        <taxon>Sar</taxon>
        <taxon>Stramenopiles</taxon>
        <taxon>Ochrophyta</taxon>
        <taxon>Bacillariophyta</taxon>
        <taxon>Coscinodiscophyceae</taxon>
        <taxon>Thalassiosirophycidae</taxon>
        <taxon>Stephanodiscales</taxon>
        <taxon>Stephanodiscaceae</taxon>
        <taxon>Stephanodiscus</taxon>
    </lineage>
</organism>
<keyword evidence="1" id="KW-0732">Signal</keyword>
<evidence type="ECO:0000313" key="2">
    <source>
        <dbReference type="EMBL" id="KAL3794329.1"/>
    </source>
</evidence>
<gene>
    <name evidence="2" type="ORF">ACHAW5_009889</name>
</gene>
<dbReference type="AlphaFoldDB" id="A0ABD3Q333"/>
<feature type="signal peptide" evidence="1">
    <location>
        <begin position="1"/>
        <end position="25"/>
    </location>
</feature>
<feature type="chain" id="PRO_5044829363" evidence="1">
    <location>
        <begin position="26"/>
        <end position="447"/>
    </location>
</feature>
<dbReference type="Gene3D" id="3.40.50.150">
    <property type="entry name" value="Vaccinia Virus protein VP39"/>
    <property type="match status" value="1"/>
</dbReference>